<reference evidence="2 3" key="1">
    <citation type="journal article" date="2016" name="Nat. Commun.">
        <title>Thousands of microbial genomes shed light on interconnected biogeochemical processes in an aquifer system.</title>
        <authorList>
            <person name="Anantharaman K."/>
            <person name="Brown C.T."/>
            <person name="Hug L.A."/>
            <person name="Sharon I."/>
            <person name="Castelle C.J."/>
            <person name="Probst A.J."/>
            <person name="Thomas B.C."/>
            <person name="Singh A."/>
            <person name="Wilkins M.J."/>
            <person name="Karaoz U."/>
            <person name="Brodie E.L."/>
            <person name="Williams K.H."/>
            <person name="Hubbard S.S."/>
            <person name="Banfield J.F."/>
        </authorList>
    </citation>
    <scope>NUCLEOTIDE SEQUENCE [LARGE SCALE GENOMIC DNA]</scope>
</reference>
<proteinExistence type="predicted"/>
<evidence type="ECO:0000256" key="1">
    <source>
        <dbReference type="SAM" id="Phobius"/>
    </source>
</evidence>
<sequence>MYIPHWAVVATFYSWKFVCGAFGYEVTKPWKANFCTAFWGSFMGFLGFPIVLLFWALRIIFGKGRAQRIAERLEFAGGYLVVAAPYLALFCAFVLVVAATVVLILSLVFWWVTPLSMYLGVVLAITAIGVLVLVENNLRNAYNSPGRIAKRNKRKAQKRLEAQRRREEAETAKEPSRWKQIKEVVLRAYSRFGKSVLYVLKFIVLTATSLLRNIGAGAKFFFEMFVAFKNKHCPIVVLE</sequence>
<dbReference type="Proteomes" id="UP000179153">
    <property type="component" value="Unassembled WGS sequence"/>
</dbReference>
<comment type="caution">
    <text evidence="2">The sequence shown here is derived from an EMBL/GenBank/DDBJ whole genome shotgun (WGS) entry which is preliminary data.</text>
</comment>
<evidence type="ECO:0000313" key="3">
    <source>
        <dbReference type="Proteomes" id="UP000179153"/>
    </source>
</evidence>
<name>A0A1G2HHF2_9BACT</name>
<evidence type="ECO:0000313" key="2">
    <source>
        <dbReference type="EMBL" id="OGZ61700.1"/>
    </source>
</evidence>
<feature type="transmembrane region" description="Helical" evidence="1">
    <location>
        <begin position="37"/>
        <end position="57"/>
    </location>
</feature>
<feature type="transmembrane region" description="Helical" evidence="1">
    <location>
        <begin position="196"/>
        <end position="215"/>
    </location>
</feature>
<protein>
    <submittedName>
        <fullName evidence="2">Uncharacterized protein</fullName>
    </submittedName>
</protein>
<organism evidence="2 3">
    <name type="scientific">Candidatus Spechtbacteria bacterium RIFCSPLOWO2_01_FULL_46_10</name>
    <dbReference type="NCBI Taxonomy" id="1802163"/>
    <lineage>
        <taxon>Bacteria</taxon>
        <taxon>Candidatus Spechtiibacteriota</taxon>
    </lineage>
</organism>
<dbReference type="EMBL" id="MHOI01000012">
    <property type="protein sequence ID" value="OGZ61700.1"/>
    <property type="molecule type" value="Genomic_DNA"/>
</dbReference>
<dbReference type="STRING" id="1802163.A2932_01390"/>
<feature type="transmembrane region" description="Helical" evidence="1">
    <location>
        <begin position="117"/>
        <end position="134"/>
    </location>
</feature>
<dbReference type="AlphaFoldDB" id="A0A1G2HHF2"/>
<keyword evidence="1" id="KW-0812">Transmembrane</keyword>
<keyword evidence="1" id="KW-0472">Membrane</keyword>
<feature type="transmembrane region" description="Helical" evidence="1">
    <location>
        <begin position="78"/>
        <end position="111"/>
    </location>
</feature>
<gene>
    <name evidence="2" type="ORF">A2932_01390</name>
</gene>
<accession>A0A1G2HHF2</accession>
<keyword evidence="1" id="KW-1133">Transmembrane helix</keyword>